<dbReference type="SMART" id="SM00756">
    <property type="entry name" value="VKc"/>
    <property type="match status" value="1"/>
</dbReference>
<dbReference type="InterPro" id="IPR012932">
    <property type="entry name" value="VKOR"/>
</dbReference>
<keyword evidence="6" id="KW-0256">Endoplasmic reticulum</keyword>
<keyword evidence="8" id="KW-0560">Oxidoreductase</keyword>
<dbReference type="AlphaFoldDB" id="A0A7S1XMP6"/>
<dbReference type="GO" id="GO:0047057">
    <property type="term" value="F:vitamin-K-epoxide reductase (warfarin-sensitive) activity"/>
    <property type="evidence" value="ECO:0007669"/>
    <property type="project" value="UniProtKB-EC"/>
</dbReference>
<protein>
    <recommendedName>
        <fullName evidence="3">vitamin-K-epoxide reductase (warfarin-sensitive)</fullName>
        <ecNumber evidence="3">1.17.4.4</ecNumber>
    </recommendedName>
</protein>
<evidence type="ECO:0000256" key="9">
    <source>
        <dbReference type="ARBA" id="ARBA00023136"/>
    </source>
</evidence>
<dbReference type="InterPro" id="IPR038354">
    <property type="entry name" value="VKOR_sf"/>
</dbReference>
<name>A0A7S1XMP6_9STRA</name>
<keyword evidence="4 13" id="KW-0812">Transmembrane</keyword>
<feature type="domain" description="Vitamin K epoxide reductase" evidence="14">
    <location>
        <begin position="2"/>
        <end position="153"/>
    </location>
</feature>
<evidence type="ECO:0000256" key="13">
    <source>
        <dbReference type="SAM" id="Phobius"/>
    </source>
</evidence>
<dbReference type="PANTHER" id="PTHR14519:SF8">
    <property type="entry name" value="VITAMIN K EPOXIDE REDUCTASE COMPLEX SUBUNIT 1"/>
    <property type="match status" value="1"/>
</dbReference>
<dbReference type="GO" id="GO:0048038">
    <property type="term" value="F:quinone binding"/>
    <property type="evidence" value="ECO:0007669"/>
    <property type="project" value="UniProtKB-KW"/>
</dbReference>
<feature type="region of interest" description="Disordered" evidence="12">
    <location>
        <begin position="158"/>
        <end position="185"/>
    </location>
</feature>
<evidence type="ECO:0000259" key="14">
    <source>
        <dbReference type="SMART" id="SM00756"/>
    </source>
</evidence>
<reference evidence="15" key="1">
    <citation type="submission" date="2021-01" db="EMBL/GenBank/DDBJ databases">
        <authorList>
            <person name="Corre E."/>
            <person name="Pelletier E."/>
            <person name="Niang G."/>
            <person name="Scheremetjew M."/>
            <person name="Finn R."/>
            <person name="Kale V."/>
            <person name="Holt S."/>
            <person name="Cochrane G."/>
            <person name="Meng A."/>
            <person name="Brown T."/>
            <person name="Cohen L."/>
        </authorList>
    </citation>
    <scope>NUCLEOTIDE SEQUENCE</scope>
    <source>
        <strain evidence="15">CCMP2877</strain>
    </source>
</reference>
<dbReference type="GO" id="GO:0005789">
    <property type="term" value="C:endoplasmic reticulum membrane"/>
    <property type="evidence" value="ECO:0007669"/>
    <property type="project" value="UniProtKB-SubCell"/>
</dbReference>
<dbReference type="CDD" id="cd12917">
    <property type="entry name" value="VKOR_euk"/>
    <property type="match status" value="1"/>
</dbReference>
<evidence type="ECO:0000256" key="1">
    <source>
        <dbReference type="ARBA" id="ARBA00004477"/>
    </source>
</evidence>
<dbReference type="InterPro" id="IPR042406">
    <property type="entry name" value="VKORC1/VKORC1L1"/>
</dbReference>
<evidence type="ECO:0000313" key="15">
    <source>
        <dbReference type="EMBL" id="CAD9249106.1"/>
    </source>
</evidence>
<evidence type="ECO:0000256" key="7">
    <source>
        <dbReference type="ARBA" id="ARBA00022989"/>
    </source>
</evidence>
<evidence type="ECO:0000256" key="10">
    <source>
        <dbReference type="ARBA" id="ARBA00023157"/>
    </source>
</evidence>
<evidence type="ECO:0000256" key="12">
    <source>
        <dbReference type="SAM" id="MobiDB-lite"/>
    </source>
</evidence>
<keyword evidence="5" id="KW-0874">Quinone</keyword>
<organism evidence="15">
    <name type="scientific">Phaeomonas parva</name>
    <dbReference type="NCBI Taxonomy" id="124430"/>
    <lineage>
        <taxon>Eukaryota</taxon>
        <taxon>Sar</taxon>
        <taxon>Stramenopiles</taxon>
        <taxon>Ochrophyta</taxon>
        <taxon>Pinguiophyceae</taxon>
        <taxon>Pinguiochrysidales</taxon>
        <taxon>Pinguiochrysidaceae</taxon>
        <taxon>Phaeomonas</taxon>
    </lineage>
</organism>
<sequence>MAATTRKAEVVLATAGIALSVFALYVEIRKEADEGYEALCDFNEHMSCSKVFTSDYGKFFSAIGIIPKDSILDLPNAAYGTAFFTLFLARPAVTAATGAKFARKLYLGLGASAVCVSLALAYVLRYVLEDFCVVCASSYVVNGGLFAVAAADFLSGGGEGDEVEANPKPKPKPRPNPKGGGKKQQ</sequence>
<dbReference type="EMBL" id="HBGJ01011907">
    <property type="protein sequence ID" value="CAD9249106.1"/>
    <property type="molecule type" value="Transcribed_RNA"/>
</dbReference>
<evidence type="ECO:0000256" key="6">
    <source>
        <dbReference type="ARBA" id="ARBA00022824"/>
    </source>
</evidence>
<proteinExistence type="inferred from homology"/>
<evidence type="ECO:0000256" key="2">
    <source>
        <dbReference type="ARBA" id="ARBA00006214"/>
    </source>
</evidence>
<evidence type="ECO:0000256" key="4">
    <source>
        <dbReference type="ARBA" id="ARBA00022692"/>
    </source>
</evidence>
<evidence type="ECO:0000256" key="5">
    <source>
        <dbReference type="ARBA" id="ARBA00022719"/>
    </source>
</evidence>
<feature type="transmembrane region" description="Helical" evidence="13">
    <location>
        <begin position="77"/>
        <end position="93"/>
    </location>
</feature>
<dbReference type="EC" id="1.17.4.4" evidence="3"/>
<accession>A0A7S1XMP6</accession>
<evidence type="ECO:0000256" key="3">
    <source>
        <dbReference type="ARBA" id="ARBA00012278"/>
    </source>
</evidence>
<feature type="compositionally biased region" description="Basic residues" evidence="12">
    <location>
        <begin position="169"/>
        <end position="185"/>
    </location>
</feature>
<evidence type="ECO:0000256" key="11">
    <source>
        <dbReference type="ARBA" id="ARBA00023284"/>
    </source>
</evidence>
<keyword evidence="7 13" id="KW-1133">Transmembrane helix</keyword>
<dbReference type="Gene3D" id="1.20.1440.130">
    <property type="entry name" value="VKOR domain"/>
    <property type="match status" value="1"/>
</dbReference>
<gene>
    <name evidence="15" type="ORF">PPAR1163_LOCUS7466</name>
</gene>
<feature type="transmembrane region" description="Helical" evidence="13">
    <location>
        <begin position="105"/>
        <end position="128"/>
    </location>
</feature>
<keyword evidence="11" id="KW-0676">Redox-active center</keyword>
<comment type="similarity">
    <text evidence="2">Belongs to the VKOR family.</text>
</comment>
<dbReference type="PANTHER" id="PTHR14519">
    <property type="entry name" value="VITAMIN K EPOXIDE REDUCTASE COMPLEX, SUBUNIT 1"/>
    <property type="match status" value="1"/>
</dbReference>
<dbReference type="Pfam" id="PF07884">
    <property type="entry name" value="VKOR"/>
    <property type="match status" value="1"/>
</dbReference>
<keyword evidence="9 13" id="KW-0472">Membrane</keyword>
<evidence type="ECO:0000256" key="8">
    <source>
        <dbReference type="ARBA" id="ARBA00023002"/>
    </source>
</evidence>
<comment type="subcellular location">
    <subcellularLocation>
        <location evidence="1">Endoplasmic reticulum membrane</location>
        <topology evidence="1">Multi-pass membrane protein</topology>
    </subcellularLocation>
</comment>
<dbReference type="GO" id="GO:0042373">
    <property type="term" value="P:vitamin K metabolic process"/>
    <property type="evidence" value="ECO:0007669"/>
    <property type="project" value="InterPro"/>
</dbReference>
<keyword evidence="10" id="KW-1015">Disulfide bond</keyword>